<name>F7B831_CIOIN</name>
<reference evidence="2" key="2">
    <citation type="submission" date="2025-08" db="UniProtKB">
        <authorList>
            <consortium name="Ensembl"/>
        </authorList>
    </citation>
    <scope>IDENTIFICATION</scope>
</reference>
<organism evidence="2 3">
    <name type="scientific">Ciona intestinalis</name>
    <name type="common">Transparent sea squirt</name>
    <name type="synonym">Ascidia intestinalis</name>
    <dbReference type="NCBI Taxonomy" id="7719"/>
    <lineage>
        <taxon>Eukaryota</taxon>
        <taxon>Metazoa</taxon>
        <taxon>Chordata</taxon>
        <taxon>Tunicata</taxon>
        <taxon>Ascidiacea</taxon>
        <taxon>Phlebobranchia</taxon>
        <taxon>Cionidae</taxon>
        <taxon>Ciona</taxon>
    </lineage>
</organism>
<dbReference type="Proteomes" id="UP000008144">
    <property type="component" value="Unassembled WGS sequence"/>
</dbReference>
<dbReference type="GeneTree" id="ENSGT00530000068143"/>
<reference evidence="2" key="3">
    <citation type="submission" date="2025-09" db="UniProtKB">
        <authorList>
            <consortium name="Ensembl"/>
        </authorList>
    </citation>
    <scope>IDENTIFICATION</scope>
</reference>
<dbReference type="HOGENOM" id="CLU_678880_0_0_1"/>
<sequence>MPSTVCRFASRTLDSFHSPYNHNSDLQWRTFTSSFTQANFARQLLKQSRSNVTQGKTNFSFVPMNSASNHIQESNETNSNPCDCDVTSDIESIEQPHNKRCVSAPAPRTLKSYSADVTMRHKRTTSSAPNGNKTQPSDKVGASNGAERLQPPFEAPGKPRSTSLPTHEGKVPSPHITVTHFKKPAGNPLNEVIARSPKKKKTTMKQRKSLTRSYTQPTKLTNNHIHDNTNAHLSKEIIKRSKSTDVPSSLINETTEFQLQPPTSSINFVKKDPTSPMNGISTNVINYHPWPHKVTLSGAIGALRRNSAGKNEDIMKIHQKQGDITEIPRNHNNSNSYDLTKELTPVVDGESERSAHIDTLQSLLLDNTTPTSGILVEAADKTGVRENSEENSKRTNFCQIGELLSL</sequence>
<evidence type="ECO:0000256" key="1">
    <source>
        <dbReference type="SAM" id="MobiDB-lite"/>
    </source>
</evidence>
<evidence type="ECO:0000313" key="2">
    <source>
        <dbReference type="Ensembl" id="ENSCINP00000027222.2"/>
    </source>
</evidence>
<keyword evidence="3" id="KW-1185">Reference proteome</keyword>
<evidence type="ECO:0000313" key="3">
    <source>
        <dbReference type="Proteomes" id="UP000008144"/>
    </source>
</evidence>
<protein>
    <submittedName>
        <fullName evidence="2">Uncharacterized protein</fullName>
    </submittedName>
</protein>
<feature type="compositionally biased region" description="Polar residues" evidence="1">
    <location>
        <begin position="125"/>
        <end position="137"/>
    </location>
</feature>
<dbReference type="InParanoid" id="F7B831"/>
<dbReference type="Ensembl" id="ENSCINT00000027468.2">
    <property type="protein sequence ID" value="ENSCINP00000027222.2"/>
    <property type="gene ID" value="ENSCING00000015309.2"/>
</dbReference>
<feature type="region of interest" description="Disordered" evidence="1">
    <location>
        <begin position="112"/>
        <end position="172"/>
    </location>
</feature>
<proteinExistence type="predicted"/>
<accession>F7B831</accession>
<reference evidence="3" key="1">
    <citation type="journal article" date="2002" name="Science">
        <title>The draft genome of Ciona intestinalis: insights into chordate and vertebrate origins.</title>
        <authorList>
            <person name="Dehal P."/>
            <person name="Satou Y."/>
            <person name="Campbell R.K."/>
            <person name="Chapman J."/>
            <person name="Degnan B."/>
            <person name="De Tomaso A."/>
            <person name="Davidson B."/>
            <person name="Di Gregorio A."/>
            <person name="Gelpke M."/>
            <person name="Goodstein D.M."/>
            <person name="Harafuji N."/>
            <person name="Hastings K.E."/>
            <person name="Ho I."/>
            <person name="Hotta K."/>
            <person name="Huang W."/>
            <person name="Kawashima T."/>
            <person name="Lemaire P."/>
            <person name="Martinez D."/>
            <person name="Meinertzhagen I.A."/>
            <person name="Necula S."/>
            <person name="Nonaka M."/>
            <person name="Putnam N."/>
            <person name="Rash S."/>
            <person name="Saiga H."/>
            <person name="Satake M."/>
            <person name="Terry A."/>
            <person name="Yamada L."/>
            <person name="Wang H.G."/>
            <person name="Awazu S."/>
            <person name="Azumi K."/>
            <person name="Boore J."/>
            <person name="Branno M."/>
            <person name="Chin-Bow S."/>
            <person name="DeSantis R."/>
            <person name="Doyle S."/>
            <person name="Francino P."/>
            <person name="Keys D.N."/>
            <person name="Haga S."/>
            <person name="Hayashi H."/>
            <person name="Hino K."/>
            <person name="Imai K.S."/>
            <person name="Inaba K."/>
            <person name="Kano S."/>
            <person name="Kobayashi K."/>
            <person name="Kobayashi M."/>
            <person name="Lee B.I."/>
            <person name="Makabe K.W."/>
            <person name="Manohar C."/>
            <person name="Matassi G."/>
            <person name="Medina M."/>
            <person name="Mochizuki Y."/>
            <person name="Mount S."/>
            <person name="Morishita T."/>
            <person name="Miura S."/>
            <person name="Nakayama A."/>
            <person name="Nishizaka S."/>
            <person name="Nomoto H."/>
            <person name="Ohta F."/>
            <person name="Oishi K."/>
            <person name="Rigoutsos I."/>
            <person name="Sano M."/>
            <person name="Sasaki A."/>
            <person name="Sasakura Y."/>
            <person name="Shoguchi E."/>
            <person name="Shin-i T."/>
            <person name="Spagnuolo A."/>
            <person name="Stainier D."/>
            <person name="Suzuki M.M."/>
            <person name="Tassy O."/>
            <person name="Takatori N."/>
            <person name="Tokuoka M."/>
            <person name="Yagi K."/>
            <person name="Yoshizaki F."/>
            <person name="Wada S."/>
            <person name="Zhang C."/>
            <person name="Hyatt P.D."/>
            <person name="Larimer F."/>
            <person name="Detter C."/>
            <person name="Doggett N."/>
            <person name="Glavina T."/>
            <person name="Hawkins T."/>
            <person name="Richardson P."/>
            <person name="Lucas S."/>
            <person name="Kohara Y."/>
            <person name="Levine M."/>
            <person name="Satoh N."/>
            <person name="Rokhsar D.S."/>
        </authorList>
    </citation>
    <scope>NUCLEOTIDE SEQUENCE [LARGE SCALE GENOMIC DNA]</scope>
</reference>
<dbReference type="AlphaFoldDB" id="F7B831"/>